<proteinExistence type="predicted"/>
<accession>A0ABY1RI31</accession>
<name>A0ABY1RI31_9MICO</name>
<comment type="caution">
    <text evidence="1">The sequence shown here is derived from an EMBL/GenBank/DDBJ whole genome shotgun (WGS) entry which is preliminary data.</text>
</comment>
<evidence type="ECO:0000313" key="2">
    <source>
        <dbReference type="Proteomes" id="UP000194464"/>
    </source>
</evidence>
<keyword evidence="2" id="KW-1185">Reference proteome</keyword>
<dbReference type="Proteomes" id="UP000194464">
    <property type="component" value="Unassembled WGS sequence"/>
</dbReference>
<dbReference type="RefSeq" id="WP_086474979.1">
    <property type="nucleotide sequence ID" value="NZ_FXWJ01000005.1"/>
</dbReference>
<evidence type="ECO:0000313" key="1">
    <source>
        <dbReference type="EMBL" id="SMQ73649.1"/>
    </source>
</evidence>
<sequence>MDDAITVCEARRGGLVLTADLNDLGVTTQQIRDGIHLGVLACVRRGVFVRAARWEALRPEERHRELVRSIRHTSGRDLTVCRRSAAVMHGLPVFGTIPDRVHAIDPDAAGGSSNRFLASHRGEPDDPDAIVIDGVRVTSLARTVIDLAIHSPMLSSVPALDQALRIAHETCGGHWTGRPEPGQLIELLDELAPRRGRRRAIDAIGFADADSMSVGESVSRVQMHRLGFAAPELQHRFTLRRGQVAEVDFWWRAVRAIGEFDGQIKYLDPRFREGRSAAEVVLREKQREDELRRQSDRFLRWDWACALDSARFGALLSAHGIPRR</sequence>
<protein>
    <recommendedName>
        <fullName evidence="3">Transcriptional regulator, AbiEi antitoxin, Type IV TA system</fullName>
    </recommendedName>
</protein>
<dbReference type="EMBL" id="FXWJ01000005">
    <property type="protein sequence ID" value="SMQ73649.1"/>
    <property type="molecule type" value="Genomic_DNA"/>
</dbReference>
<gene>
    <name evidence="1" type="ORF">SAMN06295909_3407</name>
</gene>
<evidence type="ECO:0008006" key="3">
    <source>
        <dbReference type="Google" id="ProtNLM"/>
    </source>
</evidence>
<organism evidence="1 2">
    <name type="scientific">Plantibacter elymi</name>
    <name type="common">nom. nud.</name>
    <dbReference type="NCBI Taxonomy" id="199708"/>
    <lineage>
        <taxon>Bacteria</taxon>
        <taxon>Bacillati</taxon>
        <taxon>Actinomycetota</taxon>
        <taxon>Actinomycetes</taxon>
        <taxon>Micrococcales</taxon>
        <taxon>Microbacteriaceae</taxon>
        <taxon>Plantibacter</taxon>
    </lineage>
</organism>
<reference evidence="1 2" key="1">
    <citation type="submission" date="2017-04" db="EMBL/GenBank/DDBJ databases">
        <authorList>
            <person name="Varghese N."/>
            <person name="Submissions S."/>
        </authorList>
    </citation>
    <scope>NUCLEOTIDE SEQUENCE [LARGE SCALE GENOMIC DNA]</scope>
    <source>
        <strain evidence="1 2">VKM Ac-1784</strain>
    </source>
</reference>